<evidence type="ECO:0000313" key="4">
    <source>
        <dbReference type="EMBL" id="TWT68409.1"/>
    </source>
</evidence>
<dbReference type="Proteomes" id="UP000317238">
    <property type="component" value="Unassembled WGS sequence"/>
</dbReference>
<keyword evidence="4" id="KW-0560">Oxidoreductase</keyword>
<dbReference type="EC" id="1.1.1.100" evidence="4"/>
<dbReference type="FunFam" id="3.40.50.720:FF:000084">
    <property type="entry name" value="Short-chain dehydrogenase reductase"/>
    <property type="match status" value="1"/>
</dbReference>
<comment type="caution">
    <text evidence="4">The sequence shown here is derived from an EMBL/GenBank/DDBJ whole genome shotgun (WGS) entry which is preliminary data.</text>
</comment>
<protein>
    <submittedName>
        <fullName evidence="4">3-oxoacyl-[acyl-carrier-protein] reductase FabG</fullName>
        <ecNumber evidence="4">1.1.1.100</ecNumber>
    </submittedName>
</protein>
<dbReference type="InterPro" id="IPR057326">
    <property type="entry name" value="KR_dom"/>
</dbReference>
<comment type="similarity">
    <text evidence="1 2">Belongs to the short-chain dehydrogenases/reductases (SDR) family.</text>
</comment>
<proteinExistence type="inferred from homology"/>
<dbReference type="PANTHER" id="PTHR42879:SF2">
    <property type="entry name" value="3-OXOACYL-[ACYL-CARRIER-PROTEIN] REDUCTASE FABG"/>
    <property type="match status" value="1"/>
</dbReference>
<dbReference type="PRINTS" id="PR00080">
    <property type="entry name" value="SDRFAMILY"/>
</dbReference>
<evidence type="ECO:0000259" key="3">
    <source>
        <dbReference type="SMART" id="SM00822"/>
    </source>
</evidence>
<keyword evidence="5" id="KW-1185">Reference proteome</keyword>
<dbReference type="OrthoDB" id="9804774at2"/>
<name>A0A5C5Y0N8_9PLAN</name>
<accession>A0A5C5Y0N8</accession>
<dbReference type="SMART" id="SM00822">
    <property type="entry name" value="PKS_KR"/>
    <property type="match status" value="1"/>
</dbReference>
<dbReference type="EMBL" id="SJPL01000001">
    <property type="protein sequence ID" value="TWT68409.1"/>
    <property type="molecule type" value="Genomic_DNA"/>
</dbReference>
<dbReference type="Gene3D" id="3.40.50.720">
    <property type="entry name" value="NAD(P)-binding Rossmann-like Domain"/>
    <property type="match status" value="1"/>
</dbReference>
<dbReference type="Pfam" id="PF00106">
    <property type="entry name" value="adh_short"/>
    <property type="match status" value="1"/>
</dbReference>
<dbReference type="PANTHER" id="PTHR42879">
    <property type="entry name" value="3-OXOACYL-(ACYL-CARRIER-PROTEIN) REDUCTASE"/>
    <property type="match status" value="1"/>
</dbReference>
<dbReference type="PRINTS" id="PR00081">
    <property type="entry name" value="GDHRDH"/>
</dbReference>
<feature type="domain" description="Ketoreductase" evidence="3">
    <location>
        <begin position="8"/>
        <end position="188"/>
    </location>
</feature>
<evidence type="ECO:0000256" key="1">
    <source>
        <dbReference type="ARBA" id="ARBA00006484"/>
    </source>
</evidence>
<dbReference type="SUPFAM" id="SSF51735">
    <property type="entry name" value="NAD(P)-binding Rossmann-fold domains"/>
    <property type="match status" value="1"/>
</dbReference>
<evidence type="ECO:0000256" key="2">
    <source>
        <dbReference type="RuleBase" id="RU000363"/>
    </source>
</evidence>
<reference evidence="4 5" key="1">
    <citation type="submission" date="2019-02" db="EMBL/GenBank/DDBJ databases">
        <title>Deep-cultivation of Planctomycetes and their phenomic and genomic characterization uncovers novel biology.</title>
        <authorList>
            <person name="Wiegand S."/>
            <person name="Jogler M."/>
            <person name="Boedeker C."/>
            <person name="Pinto D."/>
            <person name="Vollmers J."/>
            <person name="Rivas-Marin E."/>
            <person name="Kohn T."/>
            <person name="Peeters S.H."/>
            <person name="Heuer A."/>
            <person name="Rast P."/>
            <person name="Oberbeckmann S."/>
            <person name="Bunk B."/>
            <person name="Jeske O."/>
            <person name="Meyerdierks A."/>
            <person name="Storesund J.E."/>
            <person name="Kallscheuer N."/>
            <person name="Luecker S."/>
            <person name="Lage O.M."/>
            <person name="Pohl T."/>
            <person name="Merkel B.J."/>
            <person name="Hornburger P."/>
            <person name="Mueller R.-W."/>
            <person name="Bruemmer F."/>
            <person name="Labrenz M."/>
            <person name="Spormann A.M."/>
            <person name="Op Den Camp H."/>
            <person name="Overmann J."/>
            <person name="Amann R."/>
            <person name="Jetten M.S.M."/>
            <person name="Mascher T."/>
            <person name="Medema M.H."/>
            <person name="Devos D.P."/>
            <person name="Kaster A.-K."/>
            <person name="Ovreas L."/>
            <person name="Rohde M."/>
            <person name="Galperin M.Y."/>
            <person name="Jogler C."/>
        </authorList>
    </citation>
    <scope>NUCLEOTIDE SEQUENCE [LARGE SCALE GENOMIC DNA]</scope>
    <source>
        <strain evidence="4 5">Pan14r</strain>
    </source>
</reference>
<dbReference type="GO" id="GO:0004316">
    <property type="term" value="F:3-oxoacyl-[acyl-carrier-protein] reductase (NADPH) activity"/>
    <property type="evidence" value="ECO:0007669"/>
    <property type="project" value="UniProtKB-EC"/>
</dbReference>
<gene>
    <name evidence="4" type="primary">fabG_1</name>
    <name evidence="4" type="ORF">Pan14r_06540</name>
</gene>
<dbReference type="InterPro" id="IPR002347">
    <property type="entry name" value="SDR_fam"/>
</dbReference>
<dbReference type="InterPro" id="IPR050259">
    <property type="entry name" value="SDR"/>
</dbReference>
<organism evidence="4 5">
    <name type="scientific">Crateriforma conspicua</name>
    <dbReference type="NCBI Taxonomy" id="2527996"/>
    <lineage>
        <taxon>Bacteria</taxon>
        <taxon>Pseudomonadati</taxon>
        <taxon>Planctomycetota</taxon>
        <taxon>Planctomycetia</taxon>
        <taxon>Planctomycetales</taxon>
        <taxon>Planctomycetaceae</taxon>
        <taxon>Crateriforma</taxon>
    </lineage>
</organism>
<dbReference type="AlphaFoldDB" id="A0A5C5Y0N8"/>
<sequence length="262" mass="27831">MERTLQGKTALVTASSGGIGQAIATKLAIEGARVIINGRSESSVNRAMDEIRGQATDADLIALAADLSTAQGVAEAIAAHESVDILVNNLGIFEAVDFFDITDDQWMEMFEVNVISGVRLTRHYLKKMLDQGTGRVIFISSESGVTPAPEMAHYSVTKAAQLSLSRSLAEQTRGTQVTVNTVMPGSTKTPGVETFVSNLFPDESFEDAEKRFMKENRPTSIIGRLIEPDEIAAAVAFVASPTASAINGAALRVDGGIVPTMV</sequence>
<dbReference type="CDD" id="cd05233">
    <property type="entry name" value="SDR_c"/>
    <property type="match status" value="1"/>
</dbReference>
<dbReference type="InterPro" id="IPR036291">
    <property type="entry name" value="NAD(P)-bd_dom_sf"/>
</dbReference>
<dbReference type="RefSeq" id="WP_146438301.1">
    <property type="nucleotide sequence ID" value="NZ_SJPL01000001.1"/>
</dbReference>
<evidence type="ECO:0000313" key="5">
    <source>
        <dbReference type="Proteomes" id="UP000317238"/>
    </source>
</evidence>